<dbReference type="Pfam" id="PF13237">
    <property type="entry name" value="Fer4_10"/>
    <property type="match status" value="1"/>
</dbReference>
<evidence type="ECO:0000259" key="6">
    <source>
        <dbReference type="PROSITE" id="PS51379"/>
    </source>
</evidence>
<dbReference type="EMBL" id="FNOU01000002">
    <property type="protein sequence ID" value="SDX44652.1"/>
    <property type="molecule type" value="Genomic_DNA"/>
</dbReference>
<dbReference type="InterPro" id="IPR047964">
    <property type="entry name" value="EFR1-like"/>
</dbReference>
<dbReference type="RefSeq" id="WP_090242954.1">
    <property type="nucleotide sequence ID" value="NZ_FNOU01000002.1"/>
</dbReference>
<organism evidence="7 8">
    <name type="scientific">Eubacterium barkeri</name>
    <name type="common">Clostridium barkeri</name>
    <dbReference type="NCBI Taxonomy" id="1528"/>
    <lineage>
        <taxon>Bacteria</taxon>
        <taxon>Bacillati</taxon>
        <taxon>Bacillota</taxon>
        <taxon>Clostridia</taxon>
        <taxon>Eubacteriales</taxon>
        <taxon>Eubacteriaceae</taxon>
        <taxon>Eubacterium</taxon>
    </lineage>
</organism>
<dbReference type="STRING" id="1528.SAMN04488579_102184"/>
<feature type="coiled-coil region" evidence="5">
    <location>
        <begin position="121"/>
        <end position="148"/>
    </location>
</feature>
<dbReference type="PANTHER" id="PTHR43687">
    <property type="entry name" value="ADENYLYLSULFATE REDUCTASE, BETA SUBUNIT"/>
    <property type="match status" value="1"/>
</dbReference>
<keyword evidence="2" id="KW-0479">Metal-binding</keyword>
<keyword evidence="5" id="KW-0175">Coiled coil</keyword>
<dbReference type="Proteomes" id="UP000199652">
    <property type="component" value="Unassembled WGS sequence"/>
</dbReference>
<dbReference type="AlphaFoldDB" id="A0A1H3BRP1"/>
<sequence>MVGIYFSGTGNTKHCLELFTKQVDPSASCISIEDKTVVENIKQHDLIVLAYPIYFSNLPKIVRDFIVDNRTLFAGKSVFIIATMGLFSGDGAGCSARLLQSYGAKTVGGLHLKMPDCIGDAKALKKSLEQNKHLVKSAEEKIKDAALKFKNNTPTQEGIGFFYHMAGLFGQRLWFYNKTNQYSDKLKINADKCVGCGACMNLCPMKNLQIIDKKAQASGKCTMCYRCVNRCPKQAITLLGHTLHEQCGIEKYL</sequence>
<dbReference type="PANTHER" id="PTHR43687:SF1">
    <property type="entry name" value="FERREDOXIN III"/>
    <property type="match status" value="1"/>
</dbReference>
<dbReference type="NCBIfam" id="NF038196">
    <property type="entry name" value="ferrodoxin_EFR1"/>
    <property type="match status" value="1"/>
</dbReference>
<dbReference type="InterPro" id="IPR026816">
    <property type="entry name" value="Flavodoxin_dom"/>
</dbReference>
<evidence type="ECO:0000256" key="3">
    <source>
        <dbReference type="ARBA" id="ARBA00023004"/>
    </source>
</evidence>
<keyword evidence="1" id="KW-0004">4Fe-4S</keyword>
<evidence type="ECO:0000256" key="1">
    <source>
        <dbReference type="ARBA" id="ARBA00022485"/>
    </source>
</evidence>
<proteinExistence type="predicted"/>
<dbReference type="PROSITE" id="PS51379">
    <property type="entry name" value="4FE4S_FER_2"/>
    <property type="match status" value="2"/>
</dbReference>
<dbReference type="InterPro" id="IPR017896">
    <property type="entry name" value="4Fe4S_Fe-S-bd"/>
</dbReference>
<reference evidence="8" key="1">
    <citation type="submission" date="2016-10" db="EMBL/GenBank/DDBJ databases">
        <authorList>
            <person name="Varghese N."/>
            <person name="Submissions S."/>
        </authorList>
    </citation>
    <scope>NUCLEOTIDE SEQUENCE [LARGE SCALE GENOMIC DNA]</scope>
    <source>
        <strain evidence="8">VPI 5359</strain>
    </source>
</reference>
<feature type="domain" description="4Fe-4S ferredoxin-type" evidence="6">
    <location>
        <begin position="184"/>
        <end position="213"/>
    </location>
</feature>
<dbReference type="Gene3D" id="3.40.50.360">
    <property type="match status" value="1"/>
</dbReference>
<dbReference type="InterPro" id="IPR029039">
    <property type="entry name" value="Flavoprotein-like_sf"/>
</dbReference>
<evidence type="ECO:0000256" key="2">
    <source>
        <dbReference type="ARBA" id="ARBA00022723"/>
    </source>
</evidence>
<dbReference type="PROSITE" id="PS00198">
    <property type="entry name" value="4FE4S_FER_1"/>
    <property type="match status" value="2"/>
</dbReference>
<dbReference type="SUPFAM" id="SSF54862">
    <property type="entry name" value="4Fe-4S ferredoxins"/>
    <property type="match status" value="1"/>
</dbReference>
<evidence type="ECO:0000256" key="5">
    <source>
        <dbReference type="SAM" id="Coils"/>
    </source>
</evidence>
<keyword evidence="3" id="KW-0408">Iron</keyword>
<dbReference type="InterPro" id="IPR017900">
    <property type="entry name" value="4Fe4S_Fe_S_CS"/>
</dbReference>
<dbReference type="SUPFAM" id="SSF52218">
    <property type="entry name" value="Flavoproteins"/>
    <property type="match status" value="1"/>
</dbReference>
<dbReference type="Pfam" id="PF12724">
    <property type="entry name" value="Flavodoxin_5"/>
    <property type="match status" value="1"/>
</dbReference>
<dbReference type="OrthoDB" id="9813995at2"/>
<keyword evidence="8" id="KW-1185">Reference proteome</keyword>
<dbReference type="Gene3D" id="3.30.70.20">
    <property type="match status" value="1"/>
</dbReference>
<evidence type="ECO:0000313" key="8">
    <source>
        <dbReference type="Proteomes" id="UP000199652"/>
    </source>
</evidence>
<evidence type="ECO:0000313" key="7">
    <source>
        <dbReference type="EMBL" id="SDX44652.1"/>
    </source>
</evidence>
<dbReference type="GO" id="GO:0051539">
    <property type="term" value="F:4 iron, 4 sulfur cluster binding"/>
    <property type="evidence" value="ECO:0007669"/>
    <property type="project" value="UniProtKB-KW"/>
</dbReference>
<feature type="domain" description="4Fe-4S ferredoxin-type" evidence="6">
    <location>
        <begin position="220"/>
        <end position="241"/>
    </location>
</feature>
<dbReference type="GO" id="GO:0046872">
    <property type="term" value="F:metal ion binding"/>
    <property type="evidence" value="ECO:0007669"/>
    <property type="project" value="UniProtKB-KW"/>
</dbReference>
<gene>
    <name evidence="7" type="ORF">SAMN04488579_102184</name>
</gene>
<accession>A0A1H3BRP1</accession>
<keyword evidence="4" id="KW-0411">Iron-sulfur</keyword>
<protein>
    <submittedName>
        <fullName evidence="7">Flavodoxin domain-containing protein</fullName>
    </submittedName>
</protein>
<dbReference type="InterPro" id="IPR050572">
    <property type="entry name" value="Fe-S_Ferredoxin"/>
</dbReference>
<name>A0A1H3BRP1_EUBBA</name>
<evidence type="ECO:0000256" key="4">
    <source>
        <dbReference type="ARBA" id="ARBA00023014"/>
    </source>
</evidence>